<accession>A0A0F8A3R3</accession>
<name>A0A0F8A3R3_9HYPO</name>
<evidence type="ECO:0000313" key="3">
    <source>
        <dbReference type="Proteomes" id="UP000054481"/>
    </source>
</evidence>
<dbReference type="AlphaFoldDB" id="A0A0F8A3R3"/>
<sequence length="102" mass="11150">MTFHPDIVPSSKPPREAFGKTSSQILVSRAVAGARARKQSTEPSQPPTPELRALEAMVIVTMVSELGTRIDSWPGYSDAEPERLFTSGLHGELTARLGDFQR</sequence>
<evidence type="ECO:0000256" key="1">
    <source>
        <dbReference type="SAM" id="MobiDB-lite"/>
    </source>
</evidence>
<reference evidence="2 3" key="1">
    <citation type="journal article" date="2014" name="Genome Biol. Evol.">
        <title>Comparative genomics and transcriptomics analyses reveal divergent lifestyle features of nematode endoparasitic fungus Hirsutella minnesotensis.</title>
        <authorList>
            <person name="Lai Y."/>
            <person name="Liu K."/>
            <person name="Zhang X."/>
            <person name="Zhang X."/>
            <person name="Li K."/>
            <person name="Wang N."/>
            <person name="Shu C."/>
            <person name="Wu Y."/>
            <person name="Wang C."/>
            <person name="Bushley K.E."/>
            <person name="Xiang M."/>
            <person name="Liu X."/>
        </authorList>
    </citation>
    <scope>NUCLEOTIDE SEQUENCE [LARGE SCALE GENOMIC DNA]</scope>
    <source>
        <strain evidence="2 3">3608</strain>
    </source>
</reference>
<gene>
    <name evidence="2" type="ORF">HIM_08320</name>
</gene>
<feature type="region of interest" description="Disordered" evidence="1">
    <location>
        <begin position="31"/>
        <end position="50"/>
    </location>
</feature>
<evidence type="ECO:0000313" key="2">
    <source>
        <dbReference type="EMBL" id="KJZ72279.1"/>
    </source>
</evidence>
<organism evidence="2 3">
    <name type="scientific">Hirsutella minnesotensis 3608</name>
    <dbReference type="NCBI Taxonomy" id="1043627"/>
    <lineage>
        <taxon>Eukaryota</taxon>
        <taxon>Fungi</taxon>
        <taxon>Dikarya</taxon>
        <taxon>Ascomycota</taxon>
        <taxon>Pezizomycotina</taxon>
        <taxon>Sordariomycetes</taxon>
        <taxon>Hypocreomycetidae</taxon>
        <taxon>Hypocreales</taxon>
        <taxon>Ophiocordycipitaceae</taxon>
        <taxon>Hirsutella</taxon>
    </lineage>
</organism>
<keyword evidence="3" id="KW-1185">Reference proteome</keyword>
<dbReference type="Proteomes" id="UP000054481">
    <property type="component" value="Unassembled WGS sequence"/>
</dbReference>
<feature type="region of interest" description="Disordered" evidence="1">
    <location>
        <begin position="1"/>
        <end position="23"/>
    </location>
</feature>
<dbReference type="EMBL" id="KQ030549">
    <property type="protein sequence ID" value="KJZ72279.1"/>
    <property type="molecule type" value="Genomic_DNA"/>
</dbReference>
<proteinExistence type="predicted"/>
<protein>
    <submittedName>
        <fullName evidence="2">Uncharacterized protein</fullName>
    </submittedName>
</protein>